<feature type="region of interest" description="Disordered" evidence="10">
    <location>
        <begin position="243"/>
        <end position="282"/>
    </location>
</feature>
<evidence type="ECO:0000256" key="9">
    <source>
        <dbReference type="ARBA" id="ARBA00023136"/>
    </source>
</evidence>
<sequence>MACFSRSFRALLWRNAIYRKRRWLPSLIEFFLPPLCVAILYFIKLSLQNDPNSTLTSVVVPASYPGANETIIPFSFQDYVTALQANRTCVADPTVSAAAKLFGLAPLVISGINWQDWPVPFVFCNSYLCKEEGESAQNYCMYRTLGLAPMNAGAKERERMLKFKAYVEEKYPQITDRSVLPFEYDFIRIFDSNNDLDSYIQSETYGATVNGEYFPTVAIAVVFSGGDDDKLYEYTIRTNSTNYNSEEQAAQPGAKTTPSTNRVFSPYKREDSNSCENTREGTPGIGPLAGSCTGQYMLNGAVTIQRLLDDWILSDSGVVATVAQNGAVFLPFPTKEYTESGFYESIGPFAPLLFTIGLLYPVSSTIRSVVLEKELRQKELMKMMSVTECDIGWSWFVSFYAFFALPGVLTAIFTNLLYSTSEFFWLFVFWQFTFIACIVYCCFVASFSTKATRATLIGIMLFFVGYFLPFVIDYQDASSALIVLVSLHPVTAYTYGLTMMGYLEGAGVGVQSTTITSSGFPSRYTFSSSLFMLLFDSIFWGVASWYLNRIMRGDYGTALKWYFPFTSQYWCPKKTVAIDPSSAIEDANKKTDVPSEAISEALKMQQEQDNSGVHISDLRKQFGEKTAVDGLNLSMYQGQITALLGHNGAGKTTTIGMLTGMIPPTSGRAVVAGYDIRSDLPLLRQNVGVCLQHDCLFPQLTVLEHMIFFSKIKGLDEKKTKEECKQELLTAIEDVALLEKRHSFAKDLSGGMKRKLSVAIAFCGNSKVVFLDEPTSGMDPFARRFTWNIIRKYREDRVIVLTTHFMDEADLLGDRIAIMAEGQLRCVGSSLFLKKTYGVGYQLTIIKNSGDDSVTLGKADEVNETDDFEKWVYSNKNDEVQSDDFEKWMYPSESAEKVKQVEEKKEADTEIMDGTLETIVKGSVPSATLLSNVGTEMKFQLPIGESSKFIDMFEKLDKQIKQQKIKTYGVSVTTLDEVFLMVARGEEGKHLSSEREDTEIGNKDTLKAEMDVTDDDRFRRHVQALFSKRALNFKRDKKAWCCSTILPTLTTLFGFLLVNMASRKGPNYPYLTLTLDQNNPDVTVDRNPIIFNNPGVYDCQPGTCIYGSSTANISETSELYYYCGDNVRVGGDFDNDTSATPTCTIKDSSSIIDQISQFSAFGVGSDVSDVLNSSKSVSEKSNNYDASMYGNIFFTHDENSVISTGGTFDDTVTNLCVNNPGNYTSVEQCAHLTGMGFIINYNYTSLHSSLLYQATADEALVRKYLNDKDYKISVSIWPLPVTKDEEQYKMASNTFSAWFLIVLSFPFIAGSFATFIVFERESKAKHLQTVAGVSPTAYWFSTYLWDIMNYQIPLWTVIGLMYIFDVQSFINSEYEAAGSTIALLCLFGPAAAGFTYIVSFCFKSPSMANLFVIVFNFIIGMAGPLVCFILRLIAADVANPNPKLKNAAIITEWILRLVPSFCLGRGLLYTINITFFEFIEAKPLTTWTPAVALYDVIVLGVETVLYFFLTVCIDVLSTKPKTALQLRKITSFLSCQWLFSDQTRQADDATQALSVDEDEDVIAENQRVQSGQANSDLILLNELTKQYPNGKRAVNFMSLGIPAGECFGLLGINGAGKTTCMGMLTAEFPPSSGDAILAGFSVTNEPAQTRRQVGYCPQFDAHFANMTGWEHVELYAVIKGVRRNVVKDIVESKLTEVGLSEFDGKRLSSGYSGGMKRKLSVACATIGAPRIVFLDEPSTGMDPVARRDLWKVISRMVQGRTGQKKSERTSVILTTHSMEECEALCPRIGIMAGGKLRCLGSAQHLKNRFGKGYQIEMKVKHPLDEDRDVIDTTHKILRDLQKISEDLETGDLHRLAEDTSINLDQTKNVCMNLNDYLSKMINSDNPTGYHIAKLASSSVGITVDELVGFCVEELRVKALADFFQSSYTSAILRERQDAKVRYEILSEGVSISSVFANIEKNKDALKIDDYGVSQTSLEQIFNGFAAIAENDKKNTVDGVQTGCCGRLSCMQTRTVYP</sequence>
<dbReference type="InterPro" id="IPR017871">
    <property type="entry name" value="ABC_transporter-like_CS"/>
</dbReference>
<proteinExistence type="inferred from homology"/>
<evidence type="ECO:0000256" key="6">
    <source>
        <dbReference type="ARBA" id="ARBA00022741"/>
    </source>
</evidence>
<dbReference type="PROSITE" id="PS00211">
    <property type="entry name" value="ABC_TRANSPORTER_1"/>
    <property type="match status" value="2"/>
</dbReference>
<dbReference type="Proteomes" id="UP001530293">
    <property type="component" value="Unassembled WGS sequence"/>
</dbReference>
<feature type="domain" description="ABC transporter" evidence="12">
    <location>
        <begin position="613"/>
        <end position="846"/>
    </location>
</feature>
<name>A0ABD3MQ98_9STRA</name>
<feature type="transmembrane region" description="Helical" evidence="11">
    <location>
        <begin position="1352"/>
        <end position="1370"/>
    </location>
</feature>
<feature type="transmembrane region" description="Helical" evidence="11">
    <location>
        <begin position="1410"/>
        <end position="1433"/>
    </location>
</feature>
<keyword evidence="4 11" id="KW-0812">Transmembrane</keyword>
<evidence type="ECO:0000256" key="8">
    <source>
        <dbReference type="ARBA" id="ARBA00022989"/>
    </source>
</evidence>
<dbReference type="SMART" id="SM00382">
    <property type="entry name" value="AAA"/>
    <property type="match status" value="2"/>
</dbReference>
<dbReference type="Pfam" id="PF23321">
    <property type="entry name" value="R1_ABCA1"/>
    <property type="match status" value="1"/>
</dbReference>
<feature type="transmembrane region" description="Helical" evidence="11">
    <location>
        <begin position="1453"/>
        <end position="1479"/>
    </location>
</feature>
<dbReference type="InterPro" id="IPR027417">
    <property type="entry name" value="P-loop_NTPase"/>
</dbReference>
<feature type="transmembrane region" description="Helical" evidence="11">
    <location>
        <begin position="424"/>
        <end position="447"/>
    </location>
</feature>
<dbReference type="GO" id="GO:0005524">
    <property type="term" value="F:ATP binding"/>
    <property type="evidence" value="ECO:0007669"/>
    <property type="project" value="UniProtKB-KW"/>
</dbReference>
<feature type="transmembrane region" description="Helical" evidence="11">
    <location>
        <begin position="1376"/>
        <end position="1398"/>
    </location>
</feature>
<feature type="transmembrane region" description="Helical" evidence="11">
    <location>
        <begin position="391"/>
        <end position="418"/>
    </location>
</feature>
<feature type="transmembrane region" description="Helical" evidence="11">
    <location>
        <begin position="23"/>
        <end position="43"/>
    </location>
</feature>
<keyword evidence="9 11" id="KW-0472">Membrane</keyword>
<dbReference type="FunFam" id="3.40.50.300:FF:000298">
    <property type="entry name" value="ATP-binding cassette sub-family A member 12"/>
    <property type="match status" value="1"/>
</dbReference>
<keyword evidence="6" id="KW-0547">Nucleotide-binding</keyword>
<evidence type="ECO:0000313" key="14">
    <source>
        <dbReference type="Proteomes" id="UP001530293"/>
    </source>
</evidence>
<dbReference type="GO" id="GO:0016020">
    <property type="term" value="C:membrane"/>
    <property type="evidence" value="ECO:0007669"/>
    <property type="project" value="UniProtKB-SubCell"/>
</dbReference>
<evidence type="ECO:0000256" key="10">
    <source>
        <dbReference type="SAM" id="MobiDB-lite"/>
    </source>
</evidence>
<feature type="transmembrane region" description="Helical" evidence="11">
    <location>
        <begin position="349"/>
        <end position="370"/>
    </location>
</feature>
<feature type="domain" description="ABC transporter" evidence="12">
    <location>
        <begin position="1578"/>
        <end position="1818"/>
    </location>
</feature>
<dbReference type="InterPro" id="IPR003439">
    <property type="entry name" value="ABC_transporter-like_ATP-bd"/>
</dbReference>
<dbReference type="PROSITE" id="PS50893">
    <property type="entry name" value="ABC_TRANSPORTER_2"/>
    <property type="match status" value="2"/>
</dbReference>
<dbReference type="InterPro" id="IPR013525">
    <property type="entry name" value="ABC2_TM"/>
</dbReference>
<organism evidence="13 14">
    <name type="scientific">Discostella pseudostelligera</name>
    <dbReference type="NCBI Taxonomy" id="259834"/>
    <lineage>
        <taxon>Eukaryota</taxon>
        <taxon>Sar</taxon>
        <taxon>Stramenopiles</taxon>
        <taxon>Ochrophyta</taxon>
        <taxon>Bacillariophyta</taxon>
        <taxon>Coscinodiscophyceae</taxon>
        <taxon>Thalassiosirophycidae</taxon>
        <taxon>Stephanodiscales</taxon>
        <taxon>Stephanodiscaceae</taxon>
        <taxon>Discostella</taxon>
    </lineage>
</organism>
<comment type="similarity">
    <text evidence="2">Belongs to the ABC transporter superfamily. ABCA family.</text>
</comment>
<gene>
    <name evidence="13" type="ORF">ACHAWU_001620</name>
</gene>
<evidence type="ECO:0000313" key="13">
    <source>
        <dbReference type="EMBL" id="KAL3762675.1"/>
    </source>
</evidence>
<reference evidence="13 14" key="1">
    <citation type="submission" date="2024-10" db="EMBL/GenBank/DDBJ databases">
        <title>Updated reference genomes for cyclostephanoid diatoms.</title>
        <authorList>
            <person name="Roberts W.R."/>
            <person name="Alverson A.J."/>
        </authorList>
    </citation>
    <scope>NUCLEOTIDE SEQUENCE [LARGE SCALE GENOMIC DNA]</scope>
    <source>
        <strain evidence="13 14">AJA232-27</strain>
    </source>
</reference>
<evidence type="ECO:0000256" key="2">
    <source>
        <dbReference type="ARBA" id="ARBA00008869"/>
    </source>
</evidence>
<feature type="transmembrane region" description="Helical" evidence="11">
    <location>
        <begin position="1295"/>
        <end position="1318"/>
    </location>
</feature>
<dbReference type="PANTHER" id="PTHR19229">
    <property type="entry name" value="ATP-BINDING CASSETTE TRANSPORTER SUBFAMILY A ABCA"/>
    <property type="match status" value="1"/>
</dbReference>
<dbReference type="EMBL" id="JALLBG020000131">
    <property type="protein sequence ID" value="KAL3762675.1"/>
    <property type="molecule type" value="Genomic_DNA"/>
</dbReference>
<feature type="transmembrane region" description="Helical" evidence="11">
    <location>
        <begin position="524"/>
        <end position="547"/>
    </location>
</feature>
<dbReference type="FunFam" id="3.40.50.300:FF:000335">
    <property type="entry name" value="ATP binding cassette subfamily A member 5"/>
    <property type="match status" value="1"/>
</dbReference>
<evidence type="ECO:0000256" key="4">
    <source>
        <dbReference type="ARBA" id="ARBA00022692"/>
    </source>
</evidence>
<dbReference type="InterPro" id="IPR026082">
    <property type="entry name" value="ABCA"/>
</dbReference>
<evidence type="ECO:0000256" key="5">
    <source>
        <dbReference type="ARBA" id="ARBA00022737"/>
    </source>
</evidence>
<keyword evidence="3" id="KW-0813">Transport</keyword>
<keyword evidence="14" id="KW-1185">Reference proteome</keyword>
<accession>A0ABD3MQ98</accession>
<evidence type="ECO:0000259" key="12">
    <source>
        <dbReference type="PROSITE" id="PS50893"/>
    </source>
</evidence>
<dbReference type="SUPFAM" id="SSF52540">
    <property type="entry name" value="P-loop containing nucleoside triphosphate hydrolases"/>
    <property type="match status" value="2"/>
</dbReference>
<evidence type="ECO:0000256" key="11">
    <source>
        <dbReference type="SAM" id="Phobius"/>
    </source>
</evidence>
<keyword evidence="5" id="KW-0677">Repeat</keyword>
<feature type="transmembrane region" description="Helical" evidence="11">
    <location>
        <begin position="1491"/>
        <end position="1509"/>
    </location>
</feature>
<evidence type="ECO:0000256" key="7">
    <source>
        <dbReference type="ARBA" id="ARBA00022840"/>
    </source>
</evidence>
<keyword evidence="7" id="KW-0067">ATP-binding</keyword>
<dbReference type="Gene3D" id="3.40.50.300">
    <property type="entry name" value="P-loop containing nucleotide triphosphate hydrolases"/>
    <property type="match status" value="2"/>
</dbReference>
<evidence type="ECO:0000256" key="1">
    <source>
        <dbReference type="ARBA" id="ARBA00004141"/>
    </source>
</evidence>
<comment type="caution">
    <text evidence="13">The sequence shown here is derived from an EMBL/GenBank/DDBJ whole genome shotgun (WGS) entry which is preliminary data.</text>
</comment>
<evidence type="ECO:0000256" key="3">
    <source>
        <dbReference type="ARBA" id="ARBA00022448"/>
    </source>
</evidence>
<feature type="compositionally biased region" description="Polar residues" evidence="10">
    <location>
        <begin position="243"/>
        <end position="263"/>
    </location>
</feature>
<comment type="subcellular location">
    <subcellularLocation>
        <location evidence="1">Membrane</location>
        <topology evidence="1">Multi-pass membrane protein</topology>
    </subcellularLocation>
</comment>
<dbReference type="Pfam" id="PF12698">
    <property type="entry name" value="ABC2_membrane_3"/>
    <property type="match status" value="2"/>
</dbReference>
<dbReference type="CDD" id="cd03263">
    <property type="entry name" value="ABC_subfamily_A"/>
    <property type="match status" value="2"/>
</dbReference>
<dbReference type="InterPro" id="IPR003593">
    <property type="entry name" value="AAA+_ATPase"/>
</dbReference>
<feature type="transmembrane region" description="Helical" evidence="11">
    <location>
        <begin position="478"/>
        <end position="503"/>
    </location>
</feature>
<feature type="transmembrane region" description="Helical" evidence="11">
    <location>
        <begin position="454"/>
        <end position="472"/>
    </location>
</feature>
<dbReference type="Pfam" id="PF00005">
    <property type="entry name" value="ABC_tran"/>
    <property type="match status" value="2"/>
</dbReference>
<keyword evidence="8 11" id="KW-1133">Transmembrane helix</keyword>
<protein>
    <recommendedName>
        <fullName evidence="12">ABC transporter domain-containing protein</fullName>
    </recommendedName>
</protein>
<dbReference type="InterPro" id="IPR056264">
    <property type="entry name" value="R2_ABCA1-4-like"/>
</dbReference>
<dbReference type="PANTHER" id="PTHR19229:SF36">
    <property type="entry name" value="ATP-BINDING CASSETTE SUB-FAMILY A MEMBER 2"/>
    <property type="match status" value="1"/>
</dbReference>